<dbReference type="GO" id="GO:0044205">
    <property type="term" value="P:'de novo' UMP biosynthetic process"/>
    <property type="evidence" value="ECO:0007669"/>
    <property type="project" value="UniProtKB-UniRule"/>
</dbReference>
<dbReference type="GO" id="GO:0005829">
    <property type="term" value="C:cytosol"/>
    <property type="evidence" value="ECO:0007669"/>
    <property type="project" value="TreeGrafter"/>
</dbReference>
<feature type="binding site" evidence="9 11">
    <location>
        <position position="213"/>
    </location>
    <ligand>
        <name>substrate</name>
    </ligand>
</feature>
<keyword evidence="6 9" id="KW-0456">Lyase</keyword>
<evidence type="ECO:0000256" key="3">
    <source>
        <dbReference type="ARBA" id="ARBA00011738"/>
    </source>
</evidence>
<evidence type="ECO:0000256" key="7">
    <source>
        <dbReference type="ARBA" id="ARBA00049157"/>
    </source>
</evidence>
<evidence type="ECO:0000256" key="9">
    <source>
        <dbReference type="HAMAP-Rule" id="MF_01200"/>
    </source>
</evidence>
<comment type="similarity">
    <text evidence="8 9">Belongs to the OMP decarboxylase family. Type 1 subfamily.</text>
</comment>
<evidence type="ECO:0000256" key="11">
    <source>
        <dbReference type="PIRSR" id="PIRSR614732-2"/>
    </source>
</evidence>
<feature type="binding site" evidence="9 11">
    <location>
        <position position="123"/>
    </location>
    <ligand>
        <name>substrate</name>
    </ligand>
</feature>
<keyword evidence="4 9" id="KW-0210">Decarboxylase</keyword>
<dbReference type="InterPro" id="IPR001754">
    <property type="entry name" value="OMPdeCOase_dom"/>
</dbReference>
<evidence type="ECO:0000256" key="1">
    <source>
        <dbReference type="ARBA" id="ARBA00002356"/>
    </source>
</evidence>
<comment type="caution">
    <text evidence="14">The sequence shown here is derived from an EMBL/GenBank/DDBJ whole genome shotgun (WGS) entry which is preliminary data.</text>
</comment>
<evidence type="ECO:0000256" key="2">
    <source>
        <dbReference type="ARBA" id="ARBA00004861"/>
    </source>
</evidence>
<dbReference type="RefSeq" id="WP_163682662.1">
    <property type="nucleotide sequence ID" value="NZ_JAAIYP010000045.1"/>
</dbReference>
<feature type="binding site" evidence="9 11">
    <location>
        <position position="193"/>
    </location>
    <ligand>
        <name>substrate</name>
    </ligand>
</feature>
<feature type="active site" description="Proton donor" evidence="9">
    <location>
        <position position="61"/>
    </location>
</feature>
<dbReference type="CDD" id="cd04725">
    <property type="entry name" value="OMP_decarboxylase_like"/>
    <property type="match status" value="1"/>
</dbReference>
<organism evidence="14 15">
    <name type="scientific">Magnetospirillum aberrantis SpK</name>
    <dbReference type="NCBI Taxonomy" id="908842"/>
    <lineage>
        <taxon>Bacteria</taxon>
        <taxon>Pseudomonadati</taxon>
        <taxon>Pseudomonadota</taxon>
        <taxon>Alphaproteobacteria</taxon>
        <taxon>Rhodospirillales</taxon>
        <taxon>Rhodospirillaceae</taxon>
        <taxon>Magnetospirillum</taxon>
    </lineage>
</organism>
<dbReference type="EC" id="4.1.1.23" evidence="9"/>
<reference evidence="14 15" key="1">
    <citation type="submission" date="2020-02" db="EMBL/GenBank/DDBJ databases">
        <authorList>
            <person name="Dziuba M."/>
            <person name="Kuznetsov B."/>
            <person name="Mardanov A."/>
            <person name="Ravin N."/>
            <person name="Grouzdev D."/>
        </authorList>
    </citation>
    <scope>NUCLEOTIDE SEQUENCE [LARGE SCALE GENOMIC DNA]</scope>
    <source>
        <strain evidence="14 15">SpK</strain>
    </source>
</reference>
<dbReference type="UniPathway" id="UPA00070">
    <property type="reaction ID" value="UER00120"/>
</dbReference>
<evidence type="ECO:0000313" key="15">
    <source>
        <dbReference type="Proteomes" id="UP000480684"/>
    </source>
</evidence>
<sequence length="234" mass="24176">MTSPVYVALDTTDVAQAAALATGLKGLVAGVKLGLEFFSYCGPRGVEAIADLGMPLFLDLKLHDIPNTVAGAMRGVAKLAPRLTTIHASGGFAMMQAAAEAAREGAAKANRSATKVLAVTVLTSLDQPAMAEVGFGGTVLDQVKRLAELAQKAGVDGLVCSPHEVAHVRDVVGSDMTLVVPGIRPAWAEAGDQKRFMTPKEALKAGADLLVIGRPITGATNPADAARRIAEELR</sequence>
<feature type="binding site" evidence="9">
    <location>
        <begin position="59"/>
        <end position="68"/>
    </location>
    <ligand>
        <name>substrate</name>
    </ligand>
</feature>
<feature type="binding site" evidence="9 11">
    <location>
        <position position="32"/>
    </location>
    <ligand>
        <name>substrate</name>
    </ligand>
</feature>
<dbReference type="EMBL" id="JAAIYP010000045">
    <property type="protein sequence ID" value="NFV82030.1"/>
    <property type="molecule type" value="Genomic_DNA"/>
</dbReference>
<keyword evidence="5 9" id="KW-0665">Pyrimidine biosynthesis</keyword>
<evidence type="ECO:0000256" key="10">
    <source>
        <dbReference type="PIRSR" id="PIRSR614732-1"/>
    </source>
</evidence>
<evidence type="ECO:0000256" key="4">
    <source>
        <dbReference type="ARBA" id="ARBA00022793"/>
    </source>
</evidence>
<comment type="subunit">
    <text evidence="3 9">Homodimer.</text>
</comment>
<dbReference type="InterPro" id="IPR011060">
    <property type="entry name" value="RibuloseP-bd_barrel"/>
</dbReference>
<accession>A0A7C9UZ07</accession>
<keyword evidence="15" id="KW-1185">Reference proteome</keyword>
<feature type="active site" description="For OMPdecase activity" evidence="10">
    <location>
        <position position="61"/>
    </location>
</feature>
<feature type="domain" description="Orotidine 5'-phosphate decarboxylase" evidence="13">
    <location>
        <begin position="4"/>
        <end position="229"/>
    </location>
</feature>
<dbReference type="GO" id="GO:0004590">
    <property type="term" value="F:orotidine-5'-phosphate decarboxylase activity"/>
    <property type="evidence" value="ECO:0007669"/>
    <property type="project" value="UniProtKB-UniRule"/>
</dbReference>
<name>A0A7C9UZ07_9PROT</name>
<evidence type="ECO:0000256" key="6">
    <source>
        <dbReference type="ARBA" id="ARBA00023239"/>
    </source>
</evidence>
<dbReference type="NCBIfam" id="NF001273">
    <property type="entry name" value="PRK00230.1"/>
    <property type="match status" value="1"/>
</dbReference>
<protein>
    <recommendedName>
        <fullName evidence="9">Orotidine 5'-phosphate decarboxylase</fullName>
        <ecNumber evidence="9">4.1.1.23</ecNumber>
    </recommendedName>
    <alternativeName>
        <fullName evidence="9">OMP decarboxylase</fullName>
        <shortName evidence="9">OMPDCase</shortName>
        <shortName evidence="9">OMPdecase</shortName>
    </alternativeName>
</protein>
<dbReference type="InterPro" id="IPR014732">
    <property type="entry name" value="OMPdecase"/>
</dbReference>
<evidence type="ECO:0000313" key="14">
    <source>
        <dbReference type="EMBL" id="NFV82030.1"/>
    </source>
</evidence>
<dbReference type="PANTHER" id="PTHR32119:SF2">
    <property type="entry name" value="OROTIDINE 5'-PHOSPHATE DECARBOXYLASE"/>
    <property type="match status" value="1"/>
</dbReference>
<feature type="active site" description="For OMPdecase activity" evidence="10">
    <location>
        <position position="59"/>
    </location>
</feature>
<dbReference type="FunFam" id="3.20.20.70:FF:000015">
    <property type="entry name" value="Orotidine 5'-phosphate decarboxylase"/>
    <property type="match status" value="1"/>
</dbReference>
<dbReference type="Pfam" id="PF00215">
    <property type="entry name" value="OMPdecase"/>
    <property type="match status" value="1"/>
</dbReference>
<dbReference type="InterPro" id="IPR013785">
    <property type="entry name" value="Aldolase_TIM"/>
</dbReference>
<dbReference type="SUPFAM" id="SSF51366">
    <property type="entry name" value="Ribulose-phoshate binding barrel"/>
    <property type="match status" value="1"/>
</dbReference>
<comment type="pathway">
    <text evidence="2 9 12">Pyrimidine metabolism; UMP biosynthesis via de novo pathway; UMP from orotate: step 2/2.</text>
</comment>
<dbReference type="SMART" id="SM00934">
    <property type="entry name" value="OMPdecase"/>
    <property type="match status" value="1"/>
</dbReference>
<dbReference type="InterPro" id="IPR018089">
    <property type="entry name" value="OMPdecase_AS"/>
</dbReference>
<evidence type="ECO:0000256" key="8">
    <source>
        <dbReference type="ARBA" id="ARBA00061012"/>
    </source>
</evidence>
<dbReference type="HAMAP" id="MF_01200_B">
    <property type="entry name" value="OMPdecase_type1_B"/>
    <property type="match status" value="1"/>
</dbReference>
<evidence type="ECO:0000259" key="13">
    <source>
        <dbReference type="SMART" id="SM00934"/>
    </source>
</evidence>
<dbReference type="AlphaFoldDB" id="A0A7C9UZ07"/>
<dbReference type="Proteomes" id="UP000480684">
    <property type="component" value="Unassembled WGS sequence"/>
</dbReference>
<evidence type="ECO:0000256" key="12">
    <source>
        <dbReference type="RuleBase" id="RU000512"/>
    </source>
</evidence>
<proteinExistence type="inferred from homology"/>
<dbReference type="GO" id="GO:0006207">
    <property type="term" value="P:'de novo' pyrimidine nucleobase biosynthetic process"/>
    <property type="evidence" value="ECO:0007669"/>
    <property type="project" value="InterPro"/>
</dbReference>
<dbReference type="Gene3D" id="3.20.20.70">
    <property type="entry name" value="Aldolase class I"/>
    <property type="match status" value="1"/>
</dbReference>
<evidence type="ECO:0000256" key="5">
    <source>
        <dbReference type="ARBA" id="ARBA00022975"/>
    </source>
</evidence>
<gene>
    <name evidence="9 14" type="primary">pyrF</name>
    <name evidence="14" type="ORF">G4223_18115</name>
</gene>
<feature type="binding site" evidence="9 11">
    <location>
        <position position="10"/>
    </location>
    <ligand>
        <name>substrate</name>
    </ligand>
</feature>
<dbReference type="PANTHER" id="PTHR32119">
    <property type="entry name" value="OROTIDINE 5'-PHOSPHATE DECARBOXYLASE"/>
    <property type="match status" value="1"/>
</dbReference>
<feature type="active site" description="For OMPdecase activity" evidence="10">
    <location>
        <position position="64"/>
    </location>
</feature>
<dbReference type="PROSITE" id="PS00156">
    <property type="entry name" value="OMPDECASE"/>
    <property type="match status" value="1"/>
</dbReference>
<comment type="function">
    <text evidence="1 9">Catalyzes the decarboxylation of orotidine 5'-monophosphate (OMP) to uridine 5'-monophosphate (UMP).</text>
</comment>
<dbReference type="NCBIfam" id="TIGR01740">
    <property type="entry name" value="pyrF"/>
    <property type="match status" value="1"/>
</dbReference>
<feature type="binding site" evidence="9 11">
    <location>
        <position position="214"/>
    </location>
    <ligand>
        <name>substrate</name>
    </ligand>
</feature>
<dbReference type="InterPro" id="IPR047596">
    <property type="entry name" value="OMPdecase_bac"/>
</dbReference>
<feature type="binding site" evidence="9 11">
    <location>
        <position position="184"/>
    </location>
    <ligand>
        <name>substrate</name>
    </ligand>
</feature>
<comment type="catalytic activity">
    <reaction evidence="7 9 12">
        <text>orotidine 5'-phosphate + H(+) = UMP + CO2</text>
        <dbReference type="Rhea" id="RHEA:11596"/>
        <dbReference type="ChEBI" id="CHEBI:15378"/>
        <dbReference type="ChEBI" id="CHEBI:16526"/>
        <dbReference type="ChEBI" id="CHEBI:57538"/>
        <dbReference type="ChEBI" id="CHEBI:57865"/>
        <dbReference type="EC" id="4.1.1.23"/>
    </reaction>
</comment>